<protein>
    <recommendedName>
        <fullName evidence="4">DUF4817 domain-containing protein</fullName>
    </recommendedName>
</protein>
<dbReference type="EMBL" id="WNTK01000003">
    <property type="protein sequence ID" value="KAG9487807.1"/>
    <property type="molecule type" value="Genomic_DNA"/>
</dbReference>
<dbReference type="InterPro" id="IPR009057">
    <property type="entry name" value="Homeodomain-like_sf"/>
</dbReference>
<organism evidence="2 3">
    <name type="scientific">Eleutherodactylus coqui</name>
    <name type="common">Puerto Rican coqui</name>
    <dbReference type="NCBI Taxonomy" id="57060"/>
    <lineage>
        <taxon>Eukaryota</taxon>
        <taxon>Metazoa</taxon>
        <taxon>Chordata</taxon>
        <taxon>Craniata</taxon>
        <taxon>Vertebrata</taxon>
        <taxon>Euteleostomi</taxon>
        <taxon>Amphibia</taxon>
        <taxon>Batrachia</taxon>
        <taxon>Anura</taxon>
        <taxon>Neobatrachia</taxon>
        <taxon>Hyloidea</taxon>
        <taxon>Eleutherodactylidae</taxon>
        <taxon>Eleutherodactylinae</taxon>
        <taxon>Eleutherodactylus</taxon>
        <taxon>Eleutherodactylus</taxon>
    </lineage>
</organism>
<evidence type="ECO:0000313" key="3">
    <source>
        <dbReference type="Proteomes" id="UP000770717"/>
    </source>
</evidence>
<evidence type="ECO:0008006" key="4">
    <source>
        <dbReference type="Google" id="ProtNLM"/>
    </source>
</evidence>
<feature type="region of interest" description="Disordered" evidence="1">
    <location>
        <begin position="132"/>
        <end position="188"/>
    </location>
</feature>
<accession>A0A8J6KCF8</accession>
<dbReference type="Proteomes" id="UP000770717">
    <property type="component" value="Unassembled WGS sequence"/>
</dbReference>
<feature type="compositionally biased region" description="Low complexity" evidence="1">
    <location>
        <begin position="169"/>
        <end position="188"/>
    </location>
</feature>
<dbReference type="AlphaFoldDB" id="A0A8J6KCF8"/>
<comment type="caution">
    <text evidence="2">The sequence shown here is derived from an EMBL/GenBank/DDBJ whole genome shotgun (WGS) entry which is preliminary data.</text>
</comment>
<dbReference type="SUPFAM" id="SSF46689">
    <property type="entry name" value="Homeodomain-like"/>
    <property type="match status" value="1"/>
</dbReference>
<dbReference type="PANTHER" id="PTHR47326">
    <property type="entry name" value="TRANSPOSABLE ELEMENT TC3 TRANSPOSASE-LIKE PROTEIN"/>
    <property type="match status" value="1"/>
</dbReference>
<dbReference type="PANTHER" id="PTHR47326:SF1">
    <property type="entry name" value="HTH PSQ-TYPE DOMAIN-CONTAINING PROTEIN"/>
    <property type="match status" value="1"/>
</dbReference>
<dbReference type="OrthoDB" id="9986190at2759"/>
<evidence type="ECO:0000256" key="1">
    <source>
        <dbReference type="SAM" id="MobiDB-lite"/>
    </source>
</evidence>
<name>A0A8J6KCF8_ELECQ</name>
<evidence type="ECO:0000313" key="2">
    <source>
        <dbReference type="EMBL" id="KAG9487807.1"/>
    </source>
</evidence>
<reference evidence="2" key="1">
    <citation type="thesis" date="2020" institute="ProQuest LLC" country="789 East Eisenhower Parkway, Ann Arbor, MI, USA">
        <title>Comparative Genomics and Chromosome Evolution.</title>
        <authorList>
            <person name="Mudd A.B."/>
        </authorList>
    </citation>
    <scope>NUCLEOTIDE SEQUENCE</scope>
    <source>
        <strain evidence="2">HN-11 Male</strain>
        <tissue evidence="2">Kidney and liver</tissue>
    </source>
</reference>
<keyword evidence="3" id="KW-1185">Reference proteome</keyword>
<proteinExistence type="predicted"/>
<gene>
    <name evidence="2" type="ORF">GDO78_007542</name>
</gene>
<sequence>MCGGRSTRDIAADFNTRHPDMRPISNSTVHKIITKFRETGSIVDRQRTGRPRSARSEEVATNVLASIVKNPARSTRQLSLETGISQRSILRILHDQKLHSYKVHMLHHFNEDDPDRPMETADWALEQAEADPCECLGDNREEKESEEGGGLGKLICPKPCGTSPTHTAGSSSPDSGSHPESHGGYNTN</sequence>